<dbReference type="SUPFAM" id="SSF52540">
    <property type="entry name" value="P-loop containing nucleoside triphosphate hydrolases"/>
    <property type="match status" value="1"/>
</dbReference>
<accession>A0A0D3E6C2</accession>
<dbReference type="PANTHER" id="PTHR11017">
    <property type="entry name" value="LEUCINE-RICH REPEAT-CONTAINING PROTEIN"/>
    <property type="match status" value="1"/>
</dbReference>
<proteinExistence type="predicted"/>
<organism evidence="1 2">
    <name type="scientific">Brassica oleracea var. oleracea</name>
    <dbReference type="NCBI Taxonomy" id="109376"/>
    <lineage>
        <taxon>Eukaryota</taxon>
        <taxon>Viridiplantae</taxon>
        <taxon>Streptophyta</taxon>
        <taxon>Embryophyta</taxon>
        <taxon>Tracheophyta</taxon>
        <taxon>Spermatophyta</taxon>
        <taxon>Magnoliopsida</taxon>
        <taxon>eudicotyledons</taxon>
        <taxon>Gunneridae</taxon>
        <taxon>Pentapetalae</taxon>
        <taxon>rosids</taxon>
        <taxon>malvids</taxon>
        <taxon>Brassicales</taxon>
        <taxon>Brassicaceae</taxon>
        <taxon>Brassiceae</taxon>
        <taxon>Brassica</taxon>
    </lineage>
</organism>
<protein>
    <recommendedName>
        <fullName evidence="3">NB-ARC domain-containing protein</fullName>
    </recommendedName>
</protein>
<dbReference type="Proteomes" id="UP000032141">
    <property type="component" value="Chromosome C9"/>
</dbReference>
<keyword evidence="2" id="KW-1185">Reference proteome</keyword>
<dbReference type="InterPro" id="IPR044974">
    <property type="entry name" value="Disease_R_plants"/>
</dbReference>
<reference evidence="1 2" key="1">
    <citation type="journal article" date="2014" name="Genome Biol.">
        <title>Transcriptome and methylome profiling reveals relics of genome dominance in the mesopolyploid Brassica oleracea.</title>
        <authorList>
            <person name="Parkin I.A."/>
            <person name="Koh C."/>
            <person name="Tang H."/>
            <person name="Robinson S.J."/>
            <person name="Kagale S."/>
            <person name="Clarke W.E."/>
            <person name="Town C.D."/>
            <person name="Nixon J."/>
            <person name="Krishnakumar V."/>
            <person name="Bidwell S.L."/>
            <person name="Denoeud F."/>
            <person name="Belcram H."/>
            <person name="Links M.G."/>
            <person name="Just J."/>
            <person name="Clarke C."/>
            <person name="Bender T."/>
            <person name="Huebert T."/>
            <person name="Mason A.S."/>
            <person name="Pires J.C."/>
            <person name="Barker G."/>
            <person name="Moore J."/>
            <person name="Walley P.G."/>
            <person name="Manoli S."/>
            <person name="Batley J."/>
            <person name="Edwards D."/>
            <person name="Nelson M.N."/>
            <person name="Wang X."/>
            <person name="Paterson A.H."/>
            <person name="King G."/>
            <person name="Bancroft I."/>
            <person name="Chalhoub B."/>
            <person name="Sharpe A.G."/>
        </authorList>
    </citation>
    <scope>NUCLEOTIDE SEQUENCE</scope>
    <source>
        <strain evidence="1 2">cv. TO1000</strain>
    </source>
</reference>
<evidence type="ECO:0008006" key="3">
    <source>
        <dbReference type="Google" id="ProtNLM"/>
    </source>
</evidence>
<evidence type="ECO:0000313" key="1">
    <source>
        <dbReference type="EnsemblPlants" id="Bo9g059460.1"/>
    </source>
</evidence>
<evidence type="ECO:0000313" key="2">
    <source>
        <dbReference type="Proteomes" id="UP000032141"/>
    </source>
</evidence>
<dbReference type="HOGENOM" id="CLU_1373964_0_0_1"/>
<dbReference type="EnsemblPlants" id="Bo9g059460.1">
    <property type="protein sequence ID" value="Bo9g059460.1"/>
    <property type="gene ID" value="Bo9g059460"/>
</dbReference>
<dbReference type="Gene3D" id="3.40.50.300">
    <property type="entry name" value="P-loop containing nucleotide triphosphate hydrolases"/>
    <property type="match status" value="1"/>
</dbReference>
<dbReference type="OMA" id="FATHTNT"/>
<dbReference type="AlphaFoldDB" id="A0A0D3E6C2"/>
<reference evidence="1" key="2">
    <citation type="submission" date="2015-03" db="UniProtKB">
        <authorList>
            <consortium name="EnsemblPlants"/>
        </authorList>
    </citation>
    <scope>IDENTIFICATION</scope>
</reference>
<sequence length="199" mass="21538">MRGVGSGGGCRVGGCCGGGCEYEVEDIRRRRWWGSEADLINDLATNIMGLLALTPSNEFDDFVGIEPRVTEMKTMLSLQTKEVKVIGIWGPAGIGKTTAARVLYDQVSPKFQLSTFLENIKGSFERPCGSNDRQLKLRFQEKLLSQIFNQKDIVFATHTNTTCGAGSVIHSPPLNETTTAAQATVGESSVTEPHVAVAE</sequence>
<dbReference type="GO" id="GO:0006952">
    <property type="term" value="P:defense response"/>
    <property type="evidence" value="ECO:0007669"/>
    <property type="project" value="InterPro"/>
</dbReference>
<dbReference type="InterPro" id="IPR027417">
    <property type="entry name" value="P-loop_NTPase"/>
</dbReference>
<dbReference type="PANTHER" id="PTHR11017:SF320">
    <property type="entry name" value="BNAANNG27760D PROTEIN"/>
    <property type="match status" value="1"/>
</dbReference>
<name>A0A0D3E6C2_BRAOL</name>
<dbReference type="Gramene" id="Bo9g059460.1">
    <property type="protein sequence ID" value="Bo9g059460.1"/>
    <property type="gene ID" value="Bo9g059460"/>
</dbReference>